<accession>A0ABX3EP24</accession>
<organism evidence="3 4">
    <name type="scientific">Paenibacillus helianthi</name>
    <dbReference type="NCBI Taxonomy" id="1349432"/>
    <lineage>
        <taxon>Bacteria</taxon>
        <taxon>Bacillati</taxon>
        <taxon>Bacillota</taxon>
        <taxon>Bacilli</taxon>
        <taxon>Bacillales</taxon>
        <taxon>Paenibacillaceae</taxon>
        <taxon>Paenibacillus</taxon>
    </lineage>
</organism>
<dbReference type="Proteomes" id="UP000186058">
    <property type="component" value="Unassembled WGS sequence"/>
</dbReference>
<dbReference type="RefSeq" id="WP_074108210.1">
    <property type="nucleotide sequence ID" value="NZ_LVWI01000050.1"/>
</dbReference>
<evidence type="ECO:0000256" key="2">
    <source>
        <dbReference type="SAM" id="SignalP"/>
    </source>
</evidence>
<dbReference type="EMBL" id="LVWI01000050">
    <property type="protein sequence ID" value="OKP84783.1"/>
    <property type="molecule type" value="Genomic_DNA"/>
</dbReference>
<reference evidence="3 4" key="1">
    <citation type="submission" date="2016-03" db="EMBL/GenBank/DDBJ databases">
        <authorList>
            <person name="Sant'Anna F.H."/>
            <person name="Ambrosini A."/>
            <person name="Souza R."/>
            <person name="Bach E."/>
            <person name="Fernandes G."/>
            <person name="Balsanelli E."/>
            <person name="Baura V.A."/>
            <person name="Souza E.M."/>
            <person name="Passaglia L."/>
        </authorList>
    </citation>
    <scope>NUCLEOTIDE SEQUENCE [LARGE SCALE GENOMIC DNA]</scope>
    <source>
        <strain evidence="3 4">P26E</strain>
    </source>
</reference>
<keyword evidence="4" id="KW-1185">Reference proteome</keyword>
<name>A0ABX3EP24_9BACL</name>
<evidence type="ECO:0000256" key="1">
    <source>
        <dbReference type="SAM" id="MobiDB-lite"/>
    </source>
</evidence>
<evidence type="ECO:0000313" key="3">
    <source>
        <dbReference type="EMBL" id="OKP84783.1"/>
    </source>
</evidence>
<feature type="chain" id="PRO_5046797198" description="Lipoprotein" evidence="2">
    <location>
        <begin position="24"/>
        <end position="313"/>
    </location>
</feature>
<feature type="region of interest" description="Disordered" evidence="1">
    <location>
        <begin position="23"/>
        <end position="54"/>
    </location>
</feature>
<feature type="signal peptide" evidence="2">
    <location>
        <begin position="1"/>
        <end position="23"/>
    </location>
</feature>
<feature type="compositionally biased region" description="Polar residues" evidence="1">
    <location>
        <begin position="31"/>
        <end position="41"/>
    </location>
</feature>
<evidence type="ECO:0000313" key="4">
    <source>
        <dbReference type="Proteomes" id="UP000186058"/>
    </source>
</evidence>
<comment type="caution">
    <text evidence="3">The sequence shown here is derived from an EMBL/GenBank/DDBJ whole genome shotgun (WGS) entry which is preliminary data.</text>
</comment>
<evidence type="ECO:0008006" key="5">
    <source>
        <dbReference type="Google" id="ProtNLM"/>
    </source>
</evidence>
<gene>
    <name evidence="3" type="ORF">A3844_18540</name>
</gene>
<sequence>MLKRLGIAVMVFLLITGCSLQEADSTDGRNPGTSPAASAKQSDPPVQPSPTATLDPASLNAGFGFADLTGKRILAASEDDSKLAEMKSLNMAVGQGGQLLTVRFEKWQRGTANSNGRDLANNFANLSGYVFTVEEGSASSDETYYLADSAVFAPGSLLKVEPAADKPQQLEADHPVRKEILARKQRKIQSIWKLADLSASSDPSGELHLYLVQFARQDKNMLFSLVLQKNAELSFADYPAVIQEDDYSVWRVDDGGEILPEMFSLLFAARTATGVALGINWWGAEGVNSFFLLQQGTDLKEMDVRYSRYTSPL</sequence>
<keyword evidence="2" id="KW-0732">Signal</keyword>
<protein>
    <recommendedName>
        <fullName evidence="5">Lipoprotein</fullName>
    </recommendedName>
</protein>
<dbReference type="PROSITE" id="PS51257">
    <property type="entry name" value="PROKAR_LIPOPROTEIN"/>
    <property type="match status" value="1"/>
</dbReference>
<proteinExistence type="predicted"/>